<reference evidence="3 4" key="1">
    <citation type="submission" date="2024-01" db="EMBL/GenBank/DDBJ databases">
        <title>The genomes of 5 underutilized Papilionoideae crops provide insights into root nodulation and disease resistanc.</title>
        <authorList>
            <person name="Jiang F."/>
        </authorList>
    </citation>
    <scope>NUCLEOTIDE SEQUENCE [LARGE SCALE GENOMIC DNA]</scope>
    <source>
        <strain evidence="3">DUOXIRENSHENG_FW03</strain>
        <tissue evidence="3">Leaves</tissue>
    </source>
</reference>
<dbReference type="GO" id="GO:0008270">
    <property type="term" value="F:zinc ion binding"/>
    <property type="evidence" value="ECO:0007669"/>
    <property type="project" value="InterPro"/>
</dbReference>
<sequence>MPFHSISDPNPNSDAVANRLRRSQNAEKKNRSNLKPFNSKTNFKKKGGAEQQKPSGQVKNRPNNPLITTTYFHFGPSLKDELSLDLGRSRRDGGTTRNAPCPPPVTAMTTSVDGPSQYCEVCKVYCRNLKILLQHKNGKGHQKNVRAYEKLLQRSTNINEQQSDQIPTSQLNLTDRPKVQESEINGCPIQNMASEDNRKKEIQLENNVENISEVPAEAPDCKTMYNSAARDQRLKGRRQRGEGGNCLRTNDGSKPAEISKPVLWSFYCKTCDVKCDLEIDYRKHLKGKKHINKLKCAQLGHSGVFVSPKAFYGKHLSLNLALKLKNCKLMLPSAFLMDLGTTPTCLESCQITGLPANSALIPLKILPPR</sequence>
<feature type="domain" description="U1-type" evidence="2">
    <location>
        <begin position="263"/>
        <end position="297"/>
    </location>
</feature>
<dbReference type="PANTHER" id="PTHR47487:SF3">
    <property type="entry name" value="GLUTENIN, HIGH MOLECULAR WEIGHT SUBUNIT 12-LIKE"/>
    <property type="match status" value="1"/>
</dbReference>
<evidence type="ECO:0000259" key="2">
    <source>
        <dbReference type="SMART" id="SM00451"/>
    </source>
</evidence>
<gene>
    <name evidence="3" type="ORF">VNO78_25501</name>
</gene>
<evidence type="ECO:0000313" key="4">
    <source>
        <dbReference type="Proteomes" id="UP001386955"/>
    </source>
</evidence>
<dbReference type="InterPro" id="IPR003604">
    <property type="entry name" value="Matrin/U1-like-C_Znf_C2H2"/>
</dbReference>
<feature type="region of interest" description="Disordered" evidence="1">
    <location>
        <begin position="86"/>
        <end position="108"/>
    </location>
</feature>
<protein>
    <recommendedName>
        <fullName evidence="2">U1-type domain-containing protein</fullName>
    </recommendedName>
</protein>
<feature type="region of interest" description="Disordered" evidence="1">
    <location>
        <begin position="1"/>
        <end position="71"/>
    </location>
</feature>
<dbReference type="Proteomes" id="UP001386955">
    <property type="component" value="Unassembled WGS sequence"/>
</dbReference>
<dbReference type="EMBL" id="JAYMYS010000006">
    <property type="protein sequence ID" value="KAK7390202.1"/>
    <property type="molecule type" value="Genomic_DNA"/>
</dbReference>
<evidence type="ECO:0000256" key="1">
    <source>
        <dbReference type="SAM" id="MobiDB-lite"/>
    </source>
</evidence>
<feature type="domain" description="U1-type" evidence="2">
    <location>
        <begin position="114"/>
        <end position="148"/>
    </location>
</feature>
<evidence type="ECO:0000313" key="3">
    <source>
        <dbReference type="EMBL" id="KAK7390202.1"/>
    </source>
</evidence>
<feature type="compositionally biased region" description="Polar residues" evidence="1">
    <location>
        <begin position="52"/>
        <end position="71"/>
    </location>
</feature>
<comment type="caution">
    <text evidence="3">The sequence shown here is derived from an EMBL/GenBank/DDBJ whole genome shotgun (WGS) entry which is preliminary data.</text>
</comment>
<dbReference type="SMART" id="SM00451">
    <property type="entry name" value="ZnF_U1"/>
    <property type="match status" value="2"/>
</dbReference>
<name>A0AAN9S789_PSOTE</name>
<dbReference type="PANTHER" id="PTHR47487">
    <property type="entry name" value="OS06G0651300 PROTEIN-RELATED"/>
    <property type="match status" value="1"/>
</dbReference>
<dbReference type="AlphaFoldDB" id="A0AAN9S789"/>
<organism evidence="3 4">
    <name type="scientific">Psophocarpus tetragonolobus</name>
    <name type="common">Winged bean</name>
    <name type="synonym">Dolichos tetragonolobus</name>
    <dbReference type="NCBI Taxonomy" id="3891"/>
    <lineage>
        <taxon>Eukaryota</taxon>
        <taxon>Viridiplantae</taxon>
        <taxon>Streptophyta</taxon>
        <taxon>Embryophyta</taxon>
        <taxon>Tracheophyta</taxon>
        <taxon>Spermatophyta</taxon>
        <taxon>Magnoliopsida</taxon>
        <taxon>eudicotyledons</taxon>
        <taxon>Gunneridae</taxon>
        <taxon>Pentapetalae</taxon>
        <taxon>rosids</taxon>
        <taxon>fabids</taxon>
        <taxon>Fabales</taxon>
        <taxon>Fabaceae</taxon>
        <taxon>Papilionoideae</taxon>
        <taxon>50 kb inversion clade</taxon>
        <taxon>NPAAA clade</taxon>
        <taxon>indigoferoid/millettioid clade</taxon>
        <taxon>Phaseoleae</taxon>
        <taxon>Psophocarpus</taxon>
    </lineage>
</organism>
<keyword evidence="4" id="KW-1185">Reference proteome</keyword>
<dbReference type="Gene3D" id="3.30.160.60">
    <property type="entry name" value="Classic Zinc Finger"/>
    <property type="match status" value="2"/>
</dbReference>
<dbReference type="SUPFAM" id="SSF57667">
    <property type="entry name" value="beta-beta-alpha zinc fingers"/>
    <property type="match status" value="2"/>
</dbReference>
<dbReference type="GO" id="GO:0003676">
    <property type="term" value="F:nucleic acid binding"/>
    <property type="evidence" value="ECO:0007669"/>
    <property type="project" value="InterPro"/>
</dbReference>
<accession>A0AAN9S789</accession>
<dbReference type="Pfam" id="PF12874">
    <property type="entry name" value="zf-met"/>
    <property type="match status" value="2"/>
</dbReference>
<dbReference type="InterPro" id="IPR036236">
    <property type="entry name" value="Znf_C2H2_sf"/>
</dbReference>
<proteinExistence type="predicted"/>
<dbReference type="InterPro" id="IPR013087">
    <property type="entry name" value="Znf_C2H2_type"/>
</dbReference>